<accession>A0ABD1HSK9</accession>
<dbReference type="EMBL" id="JBEAFC010000004">
    <property type="protein sequence ID" value="KAL1559483.1"/>
    <property type="molecule type" value="Genomic_DNA"/>
</dbReference>
<sequence length="127" mass="14751">MSPYQLVFGKSCHLPFELEFRMEAYDSSSTYTERIKAYHDKMISPRELTLGDVVLLHNSRLSLFPGKLKSKWTGPYMIKKIYDSGTIELLAPDDILFQANGHRVKKFYNSDKVMEEDEISLEEPPKE</sequence>
<proteinExistence type="predicted"/>
<evidence type="ECO:0000313" key="2">
    <source>
        <dbReference type="Proteomes" id="UP001567538"/>
    </source>
</evidence>
<keyword evidence="2" id="KW-1185">Reference proteome</keyword>
<dbReference type="AlphaFoldDB" id="A0ABD1HSK9"/>
<organism evidence="1 2">
    <name type="scientific">Salvia divinorum</name>
    <name type="common">Maria pastora</name>
    <name type="synonym">Diviner's sage</name>
    <dbReference type="NCBI Taxonomy" id="28513"/>
    <lineage>
        <taxon>Eukaryota</taxon>
        <taxon>Viridiplantae</taxon>
        <taxon>Streptophyta</taxon>
        <taxon>Embryophyta</taxon>
        <taxon>Tracheophyta</taxon>
        <taxon>Spermatophyta</taxon>
        <taxon>Magnoliopsida</taxon>
        <taxon>eudicotyledons</taxon>
        <taxon>Gunneridae</taxon>
        <taxon>Pentapetalae</taxon>
        <taxon>asterids</taxon>
        <taxon>lamiids</taxon>
        <taxon>Lamiales</taxon>
        <taxon>Lamiaceae</taxon>
        <taxon>Nepetoideae</taxon>
        <taxon>Mentheae</taxon>
        <taxon>Salviinae</taxon>
        <taxon>Salvia</taxon>
        <taxon>Salvia subgen. Calosphace</taxon>
    </lineage>
</organism>
<dbReference type="Proteomes" id="UP001567538">
    <property type="component" value="Unassembled WGS sequence"/>
</dbReference>
<evidence type="ECO:0008006" key="3">
    <source>
        <dbReference type="Google" id="ProtNLM"/>
    </source>
</evidence>
<gene>
    <name evidence="1" type="ORF">AAHA92_09820</name>
</gene>
<comment type="caution">
    <text evidence="1">The sequence shown here is derived from an EMBL/GenBank/DDBJ whole genome shotgun (WGS) entry which is preliminary data.</text>
</comment>
<name>A0ABD1HSK9_SALDI</name>
<protein>
    <recommendedName>
        <fullName evidence="3">Reverse transcriptase domain-containing protein</fullName>
    </recommendedName>
</protein>
<reference evidence="1 2" key="1">
    <citation type="submission" date="2024-06" db="EMBL/GenBank/DDBJ databases">
        <title>A chromosome level genome sequence of Diviner's sage (Salvia divinorum).</title>
        <authorList>
            <person name="Ford S.A."/>
            <person name="Ro D.-K."/>
            <person name="Ness R.W."/>
            <person name="Phillips M.A."/>
        </authorList>
    </citation>
    <scope>NUCLEOTIDE SEQUENCE [LARGE SCALE GENOMIC DNA]</scope>
    <source>
        <strain evidence="1">SAF-2024a</strain>
        <tissue evidence="1">Leaf</tissue>
    </source>
</reference>
<evidence type="ECO:0000313" key="1">
    <source>
        <dbReference type="EMBL" id="KAL1559483.1"/>
    </source>
</evidence>